<dbReference type="GO" id="GO:0016616">
    <property type="term" value="F:oxidoreductase activity, acting on the CH-OH group of donors, NAD or NADP as acceptor"/>
    <property type="evidence" value="ECO:0007669"/>
    <property type="project" value="InterPro"/>
</dbReference>
<reference evidence="6 7" key="1">
    <citation type="submission" date="2019-03" db="EMBL/GenBank/DDBJ databases">
        <title>Genomic Encyclopedia of Type Strains, Phase IV (KMG-V): Genome sequencing to study the core and pangenomes of soil and plant-associated prokaryotes.</title>
        <authorList>
            <person name="Whitman W."/>
        </authorList>
    </citation>
    <scope>NUCLEOTIDE SEQUENCE [LARGE SCALE GENOMIC DNA]</scope>
    <source>
        <strain evidence="6 7">IE4868</strain>
    </source>
</reference>
<evidence type="ECO:0000313" key="6">
    <source>
        <dbReference type="EMBL" id="TCU32781.1"/>
    </source>
</evidence>
<dbReference type="CDD" id="cd05300">
    <property type="entry name" value="2-Hacid_dh_1"/>
    <property type="match status" value="1"/>
</dbReference>
<accession>A0A4R3RD12</accession>
<organism evidence="6 7">
    <name type="scientific">Rhizobium azibense</name>
    <dbReference type="NCBI Taxonomy" id="1136135"/>
    <lineage>
        <taxon>Bacteria</taxon>
        <taxon>Pseudomonadati</taxon>
        <taxon>Pseudomonadota</taxon>
        <taxon>Alphaproteobacteria</taxon>
        <taxon>Hyphomicrobiales</taxon>
        <taxon>Rhizobiaceae</taxon>
        <taxon>Rhizobium/Agrobacterium group</taxon>
        <taxon>Rhizobium</taxon>
    </lineage>
</organism>
<name>A0A4R3RD12_9HYPH</name>
<dbReference type="AlphaFoldDB" id="A0A4R3RD12"/>
<comment type="caution">
    <text evidence="6">The sequence shown here is derived from an EMBL/GenBank/DDBJ whole genome shotgun (WGS) entry which is preliminary data.</text>
</comment>
<dbReference type="Pfam" id="PF00389">
    <property type="entry name" value="2-Hacid_dh"/>
    <property type="match status" value="1"/>
</dbReference>
<evidence type="ECO:0000256" key="3">
    <source>
        <dbReference type="RuleBase" id="RU003719"/>
    </source>
</evidence>
<sequence>MARKKLVVLLPASLDEGPASLKKAHNFAQVVVTQSQRRAIQELQDAEGFLLWDVFNPVIRNNPLPPRLEWIHTASVGVDAVLSSDVAASQIVVTNTRGVFEYPIAEYVLGLLLMVARDFRNTTKFQRAKVWKWRATIALRGQTVVLIGPGAIGREVFTLLRAVGVKVLAVGRRQVTNDPVFGRRHSMEELEYLLPAADAVILALPLTSETAGVMNKRRFSQMKHGSSFINIGRGGLVDEDALLDALKDGQVGTAALDVFAVEPLPTDHPFWSMDQVFVSPHMSADLCGWEDCVVAKFIENLERWALGKPLENIVDKAARFS</sequence>
<dbReference type="Proteomes" id="UP000295507">
    <property type="component" value="Unassembled WGS sequence"/>
</dbReference>
<dbReference type="InterPro" id="IPR006139">
    <property type="entry name" value="D-isomer_2_OHA_DH_cat_dom"/>
</dbReference>
<keyword evidence="1 3" id="KW-0560">Oxidoreductase</keyword>
<dbReference type="SUPFAM" id="SSF52283">
    <property type="entry name" value="Formate/glycerate dehydrogenase catalytic domain-like"/>
    <property type="match status" value="1"/>
</dbReference>
<dbReference type="RefSeq" id="WP_132553322.1">
    <property type="nucleotide sequence ID" value="NZ_SMBK01000018.1"/>
</dbReference>
<dbReference type="EMBL" id="SMBK01000018">
    <property type="protein sequence ID" value="TCU32781.1"/>
    <property type="molecule type" value="Genomic_DNA"/>
</dbReference>
<dbReference type="PANTHER" id="PTHR43333:SF1">
    <property type="entry name" value="D-ISOMER SPECIFIC 2-HYDROXYACID DEHYDROGENASE NAD-BINDING DOMAIN-CONTAINING PROTEIN"/>
    <property type="match status" value="1"/>
</dbReference>
<dbReference type="Gene3D" id="3.40.50.720">
    <property type="entry name" value="NAD(P)-binding Rossmann-like Domain"/>
    <property type="match status" value="2"/>
</dbReference>
<keyword evidence="2" id="KW-0520">NAD</keyword>
<dbReference type="InterPro" id="IPR006140">
    <property type="entry name" value="D-isomer_DH_NAD-bd"/>
</dbReference>
<evidence type="ECO:0000256" key="1">
    <source>
        <dbReference type="ARBA" id="ARBA00023002"/>
    </source>
</evidence>
<dbReference type="Pfam" id="PF02826">
    <property type="entry name" value="2-Hacid_dh_C"/>
    <property type="match status" value="1"/>
</dbReference>
<feature type="domain" description="D-isomer specific 2-hydroxyacid dehydrogenase NAD-binding" evidence="5">
    <location>
        <begin position="109"/>
        <end position="283"/>
    </location>
</feature>
<evidence type="ECO:0000259" key="4">
    <source>
        <dbReference type="Pfam" id="PF00389"/>
    </source>
</evidence>
<dbReference type="InterPro" id="IPR036291">
    <property type="entry name" value="NAD(P)-bd_dom_sf"/>
</dbReference>
<gene>
    <name evidence="6" type="ORF">EV129_1183</name>
</gene>
<evidence type="ECO:0000313" key="7">
    <source>
        <dbReference type="Proteomes" id="UP000295507"/>
    </source>
</evidence>
<protein>
    <submittedName>
        <fullName evidence="6">Phosphoglycerate dehydrogenase-like enzyme</fullName>
    </submittedName>
</protein>
<evidence type="ECO:0000259" key="5">
    <source>
        <dbReference type="Pfam" id="PF02826"/>
    </source>
</evidence>
<dbReference type="PANTHER" id="PTHR43333">
    <property type="entry name" value="2-HACID_DH_C DOMAIN-CONTAINING PROTEIN"/>
    <property type="match status" value="1"/>
</dbReference>
<dbReference type="SUPFAM" id="SSF51735">
    <property type="entry name" value="NAD(P)-binding Rossmann-fold domains"/>
    <property type="match status" value="1"/>
</dbReference>
<comment type="similarity">
    <text evidence="3">Belongs to the D-isomer specific 2-hydroxyacid dehydrogenase family.</text>
</comment>
<proteinExistence type="inferred from homology"/>
<dbReference type="GO" id="GO:0051287">
    <property type="term" value="F:NAD binding"/>
    <property type="evidence" value="ECO:0007669"/>
    <property type="project" value="InterPro"/>
</dbReference>
<feature type="domain" description="D-isomer specific 2-hydroxyacid dehydrogenase catalytic" evidence="4">
    <location>
        <begin position="16"/>
        <end position="314"/>
    </location>
</feature>
<evidence type="ECO:0000256" key="2">
    <source>
        <dbReference type="ARBA" id="ARBA00023027"/>
    </source>
</evidence>